<keyword evidence="2" id="KW-1185">Reference proteome</keyword>
<gene>
    <name evidence="1" type="ORF">H2198_000465</name>
</gene>
<name>A0ACC3AK58_9EURO</name>
<reference evidence="1" key="1">
    <citation type="submission" date="2022-10" db="EMBL/GenBank/DDBJ databases">
        <title>Culturing micro-colonial fungi from biological soil crusts in the Mojave desert and describing Neophaeococcomyces mojavensis, and introducing the new genera and species Taxawa tesnikishii.</title>
        <authorList>
            <person name="Kurbessoian T."/>
            <person name="Stajich J.E."/>
        </authorList>
    </citation>
    <scope>NUCLEOTIDE SEQUENCE</scope>
    <source>
        <strain evidence="1">JES_112</strain>
    </source>
</reference>
<evidence type="ECO:0000313" key="2">
    <source>
        <dbReference type="Proteomes" id="UP001172386"/>
    </source>
</evidence>
<proteinExistence type="predicted"/>
<dbReference type="Proteomes" id="UP001172386">
    <property type="component" value="Unassembled WGS sequence"/>
</dbReference>
<evidence type="ECO:0000313" key="1">
    <source>
        <dbReference type="EMBL" id="KAJ9664247.1"/>
    </source>
</evidence>
<accession>A0ACC3AK58</accession>
<comment type="caution">
    <text evidence="1">The sequence shown here is derived from an EMBL/GenBank/DDBJ whole genome shotgun (WGS) entry which is preliminary data.</text>
</comment>
<protein>
    <submittedName>
        <fullName evidence="1">Uncharacterized protein</fullName>
    </submittedName>
</protein>
<dbReference type="EMBL" id="JAPDRQ010000004">
    <property type="protein sequence ID" value="KAJ9664247.1"/>
    <property type="molecule type" value="Genomic_DNA"/>
</dbReference>
<organism evidence="1 2">
    <name type="scientific">Neophaeococcomyces mojaviensis</name>
    <dbReference type="NCBI Taxonomy" id="3383035"/>
    <lineage>
        <taxon>Eukaryota</taxon>
        <taxon>Fungi</taxon>
        <taxon>Dikarya</taxon>
        <taxon>Ascomycota</taxon>
        <taxon>Pezizomycotina</taxon>
        <taxon>Eurotiomycetes</taxon>
        <taxon>Chaetothyriomycetidae</taxon>
        <taxon>Chaetothyriales</taxon>
        <taxon>Chaetothyriales incertae sedis</taxon>
        <taxon>Neophaeococcomyces</taxon>
    </lineage>
</organism>
<sequence>MPGILDAAINLVFGRGFQIFCGWLSYQIFGMATLRIIQDNKVSLPFLCAMSFDPISLRAFYYQLQTVLTLKTARAKAIVIWLAISMVYLVLMPLLLDLMTGYIAVYDTYVSVPGDNSTTALMPFDDWPTQGKIAVMWLSQHVPGSDSQYYCSNWFGENNTCPSSLYYRGYNFTADDLIDIKGQWRANDTDRSDPSFFLKCSPSAQYSWGVSSGWCLVLSTVTLLWVIGMCSIWFDTMRFGYIWQSGRGFGEYRNLLDFAHYLDRSLGPDTCAYAHHELDRVVDKLPPVGLEVVSDGTHATIRLSENPGGHEHLRRTGTNFGGTSRLRKAKSDDWSADTHNTNSDPEYKPGNDTKF</sequence>